<dbReference type="GO" id="GO:0030246">
    <property type="term" value="F:carbohydrate binding"/>
    <property type="evidence" value="ECO:0007669"/>
    <property type="project" value="InterPro"/>
</dbReference>
<accession>A0A1W6MNC0</accession>
<evidence type="ECO:0000259" key="2">
    <source>
        <dbReference type="Pfam" id="PF06452"/>
    </source>
</evidence>
<evidence type="ECO:0000259" key="3">
    <source>
        <dbReference type="Pfam" id="PF19313"/>
    </source>
</evidence>
<gene>
    <name evidence="4" type="ORF">BST97_14285</name>
</gene>
<dbReference type="OrthoDB" id="9786766at2"/>
<organism evidence="4 5">
    <name type="scientific">Nonlabens spongiae</name>
    <dbReference type="NCBI Taxonomy" id="331648"/>
    <lineage>
        <taxon>Bacteria</taxon>
        <taxon>Pseudomonadati</taxon>
        <taxon>Bacteroidota</taxon>
        <taxon>Flavobacteriia</taxon>
        <taxon>Flavobacteriales</taxon>
        <taxon>Flavobacteriaceae</taxon>
        <taxon>Nonlabens</taxon>
    </lineage>
</organism>
<dbReference type="EMBL" id="CP019344">
    <property type="protein sequence ID" value="ARN79062.1"/>
    <property type="molecule type" value="Genomic_DNA"/>
</dbReference>
<reference evidence="4 5" key="1">
    <citation type="submission" date="2016-11" db="EMBL/GenBank/DDBJ databases">
        <title>Trade-off between light-utilization and light-protection in marine flavobacteria.</title>
        <authorList>
            <person name="Kumagai Y."/>
        </authorList>
    </citation>
    <scope>NUCLEOTIDE SEQUENCE [LARGE SCALE GENOMIC DNA]</scope>
    <source>
        <strain evidence="4 5">JCM 13191</strain>
    </source>
</reference>
<dbReference type="Proteomes" id="UP000193431">
    <property type="component" value="Chromosome"/>
</dbReference>
<dbReference type="Pfam" id="PF06452">
    <property type="entry name" value="CBM9_1"/>
    <property type="match status" value="1"/>
</dbReference>
<evidence type="ECO:0000313" key="5">
    <source>
        <dbReference type="Proteomes" id="UP000193431"/>
    </source>
</evidence>
<feature type="domain" description="Carbohydrate-binding" evidence="2">
    <location>
        <begin position="47"/>
        <end position="194"/>
    </location>
</feature>
<name>A0A1W6MNC0_9FLAO</name>
<dbReference type="SUPFAM" id="SSF49344">
    <property type="entry name" value="CBD9-like"/>
    <property type="match status" value="1"/>
</dbReference>
<dbReference type="CDD" id="cd09618">
    <property type="entry name" value="CBM9_like_2"/>
    <property type="match status" value="1"/>
</dbReference>
<dbReference type="GO" id="GO:0004553">
    <property type="term" value="F:hydrolase activity, hydrolyzing O-glycosyl compounds"/>
    <property type="evidence" value="ECO:0007669"/>
    <property type="project" value="InterPro"/>
</dbReference>
<dbReference type="Pfam" id="PF19313">
    <property type="entry name" value="DUF5916"/>
    <property type="match status" value="1"/>
</dbReference>
<feature type="signal peptide" evidence="1">
    <location>
        <begin position="1"/>
        <end position="18"/>
    </location>
</feature>
<keyword evidence="5" id="KW-1185">Reference proteome</keyword>
<keyword evidence="4" id="KW-0378">Hydrolase</keyword>
<feature type="domain" description="DUF5916" evidence="3">
    <location>
        <begin position="240"/>
        <end position="816"/>
    </location>
</feature>
<dbReference type="STRING" id="331648.BST97_14285"/>
<keyword evidence="1" id="KW-0732">Signal</keyword>
<protein>
    <submittedName>
        <fullName evidence="4">Hydrolase</fullName>
    </submittedName>
</protein>
<dbReference type="InterPro" id="IPR010502">
    <property type="entry name" value="Carb-bd_dom_fam9"/>
</dbReference>
<evidence type="ECO:0000256" key="1">
    <source>
        <dbReference type="SAM" id="SignalP"/>
    </source>
</evidence>
<evidence type="ECO:0000313" key="4">
    <source>
        <dbReference type="EMBL" id="ARN79062.1"/>
    </source>
</evidence>
<dbReference type="InterPro" id="IPR045670">
    <property type="entry name" value="DUF5916"/>
</dbReference>
<dbReference type="AlphaFoldDB" id="A0A1W6MNC0"/>
<dbReference type="RefSeq" id="WP_085767867.1">
    <property type="nucleotide sequence ID" value="NZ_CP019344.1"/>
</dbReference>
<dbReference type="Gene3D" id="2.60.40.1190">
    <property type="match status" value="1"/>
</dbReference>
<sequence>MNRQLFSFLLVLFNIAFAKANLQQEDSTLLIKRKVYSATRVATSPVIDGKPFEAFWNKIPVAKNFVMREPRNGEPERDTHKTKVKIAYDDNALYVAGYMYDNEPERILRQFSQRDNVFVQADLFEFHINTYNNQINQTRFFATSGNALGDAIVEGDRQDFSFNVVFLSESTIDENGWYVEMEIPYRTLRFPENEVQDWSFQVVRRIRHLNEDYSYNFIDITTGNQTQYDALLTGVENIDPPLRLNLYPFSQVVYNVFDGEEELTFSAGMDLKYGISDAFTLDATLIPDFGQVAFDRVELNLGPFEQTFGENRAFFIEGADLFSKGDIFFSRRIGQTPTGAGRIETLDNEDIIDNPSTANLLNALKFTGRTDGGLGIGVLNAITERTEATIRNSESGATRNVLTEPLTNYNMLVLDQQYGNNSSIALSNASTLRNGSFTDANVTALELNHNNKKASDNYRGLLQMSNRFTPDGTETGYAGEAQWRRTTGKWRPRLGAFWVGDSYNPNDLGRQFQTNYLTLASDLSYLQQTQQGIFNYYEIELRVRHRRALTPSFHTGSDITLNPFFATVERFSFGGDFQYNTEQKDQFESRIPGQVVRYAPSYYMGGFISSDYRKKFAIDARAGYFSRIDDPETSYDYRLSPRYRFSDEFLLVYTYQWRKNNNRLSYVTRTDDGSNSILSLRNTHTVENRISGTYNFNNRHALSLSFRNNWSRANFSREFEELTNDGTTTESDFALQDDENPDANFNVWNLDFSYRWRFAPGSEATFLYRNAANNFDKQGQISYVDSVSNLFDNPIRHNFSLRITYFLDVNQARSWFSSNS</sequence>
<feature type="chain" id="PRO_5012258539" evidence="1">
    <location>
        <begin position="19"/>
        <end position="820"/>
    </location>
</feature>
<dbReference type="GO" id="GO:0016052">
    <property type="term" value="P:carbohydrate catabolic process"/>
    <property type="evidence" value="ECO:0007669"/>
    <property type="project" value="InterPro"/>
</dbReference>
<proteinExistence type="predicted"/>